<dbReference type="Proteomes" id="UP000886595">
    <property type="component" value="Unassembled WGS sequence"/>
</dbReference>
<evidence type="ECO:0000256" key="1">
    <source>
        <dbReference type="SAM" id="MobiDB-lite"/>
    </source>
</evidence>
<feature type="region of interest" description="Disordered" evidence="1">
    <location>
        <begin position="1"/>
        <end position="20"/>
    </location>
</feature>
<evidence type="ECO:0000313" key="2">
    <source>
        <dbReference type="EMBL" id="KAG2257836.1"/>
    </source>
</evidence>
<sequence>MMKRLAGLRGVSHPPEKPSIGEELQHLVSVLYGSQHLYRARDKEFQRVFVDTAGNSYSYVSSLAHPHGSSKQDTTRIRYRKNRFN</sequence>
<protein>
    <submittedName>
        <fullName evidence="2">Uncharacterized protein</fullName>
    </submittedName>
</protein>
<keyword evidence="3" id="KW-1185">Reference proteome</keyword>
<dbReference type="EMBL" id="JAAMPC010000015">
    <property type="protein sequence ID" value="KAG2257836.1"/>
    <property type="molecule type" value="Genomic_DNA"/>
</dbReference>
<name>A0A8X7TY96_BRACI</name>
<comment type="caution">
    <text evidence="2">The sequence shown here is derived from an EMBL/GenBank/DDBJ whole genome shotgun (WGS) entry which is preliminary data.</text>
</comment>
<organism evidence="2 3">
    <name type="scientific">Brassica carinata</name>
    <name type="common">Ethiopian mustard</name>
    <name type="synonym">Abyssinian cabbage</name>
    <dbReference type="NCBI Taxonomy" id="52824"/>
    <lineage>
        <taxon>Eukaryota</taxon>
        <taxon>Viridiplantae</taxon>
        <taxon>Streptophyta</taxon>
        <taxon>Embryophyta</taxon>
        <taxon>Tracheophyta</taxon>
        <taxon>Spermatophyta</taxon>
        <taxon>Magnoliopsida</taxon>
        <taxon>eudicotyledons</taxon>
        <taxon>Gunneridae</taxon>
        <taxon>Pentapetalae</taxon>
        <taxon>rosids</taxon>
        <taxon>malvids</taxon>
        <taxon>Brassicales</taxon>
        <taxon>Brassicaceae</taxon>
        <taxon>Brassiceae</taxon>
        <taxon>Brassica</taxon>
    </lineage>
</organism>
<reference evidence="2 3" key="1">
    <citation type="submission" date="2020-02" db="EMBL/GenBank/DDBJ databases">
        <authorList>
            <person name="Ma Q."/>
            <person name="Huang Y."/>
            <person name="Song X."/>
            <person name="Pei D."/>
        </authorList>
    </citation>
    <scope>NUCLEOTIDE SEQUENCE [LARGE SCALE GENOMIC DNA]</scope>
    <source>
        <strain evidence="2">Sxm20200214</strain>
        <tissue evidence="2">Leaf</tissue>
    </source>
</reference>
<dbReference type="AlphaFoldDB" id="A0A8X7TY96"/>
<gene>
    <name evidence="2" type="ORF">Bca52824_077130</name>
</gene>
<accession>A0A8X7TY96</accession>
<proteinExistence type="predicted"/>
<evidence type="ECO:0000313" key="3">
    <source>
        <dbReference type="Proteomes" id="UP000886595"/>
    </source>
</evidence>